<organism evidence="1 2">
    <name type="scientific">Limimaricola variabilis</name>
    <dbReference type="NCBI Taxonomy" id="1492771"/>
    <lineage>
        <taxon>Bacteria</taxon>
        <taxon>Pseudomonadati</taxon>
        <taxon>Pseudomonadota</taxon>
        <taxon>Alphaproteobacteria</taxon>
        <taxon>Rhodobacterales</taxon>
        <taxon>Paracoccaceae</taxon>
        <taxon>Limimaricola</taxon>
    </lineage>
</organism>
<sequence>MPDHLEGSFDPTKVDIRIHATWGTSNPETGASVHVEWGLDQPRDESLEDQLEALFPDSWRFRYKWYRPVERLPPGAPPPEWRAELLASLVHCLTASGIKGADQFEAFPTGWIWIAQVIAHHMSAWAREGEQIRIQSIDKELGMLRCYAHDSARLKRLCRWAQCQSEERCMATGMPGETRVEYGRVLTLSDEMYALFELDPAALQDRMYRARR</sequence>
<protein>
    <submittedName>
        <fullName evidence="1">Uncharacterized protein</fullName>
    </submittedName>
</protein>
<evidence type="ECO:0000313" key="2">
    <source>
        <dbReference type="Proteomes" id="UP000576152"/>
    </source>
</evidence>
<dbReference type="Proteomes" id="UP000576152">
    <property type="component" value="Unassembled WGS sequence"/>
</dbReference>
<name>A0ABR6HS89_9RHOB</name>
<evidence type="ECO:0000313" key="1">
    <source>
        <dbReference type="EMBL" id="MBB3713419.1"/>
    </source>
</evidence>
<keyword evidence="2" id="KW-1185">Reference proteome</keyword>
<dbReference type="RefSeq" id="WP_183474897.1">
    <property type="nucleotide sequence ID" value="NZ_JACIBX010000014.1"/>
</dbReference>
<dbReference type="EMBL" id="JACIBX010000014">
    <property type="protein sequence ID" value="MBB3713419.1"/>
    <property type="molecule type" value="Genomic_DNA"/>
</dbReference>
<accession>A0ABR6HS89</accession>
<proteinExistence type="predicted"/>
<gene>
    <name evidence="1" type="ORF">FHS00_003023</name>
</gene>
<comment type="caution">
    <text evidence="1">The sequence shown here is derived from an EMBL/GenBank/DDBJ whole genome shotgun (WGS) entry which is preliminary data.</text>
</comment>
<reference evidence="1 2" key="1">
    <citation type="submission" date="2020-08" db="EMBL/GenBank/DDBJ databases">
        <title>Genomic Encyclopedia of Type Strains, Phase III (KMG-III): the genomes of soil and plant-associated and newly described type strains.</title>
        <authorList>
            <person name="Whitman W."/>
        </authorList>
    </citation>
    <scope>NUCLEOTIDE SEQUENCE [LARGE SCALE GENOMIC DNA]</scope>
    <source>
        <strain evidence="1 2">CECT 8572</strain>
    </source>
</reference>